<dbReference type="EMBL" id="CAJVPS010014115">
    <property type="protein sequence ID" value="CAG8680723.1"/>
    <property type="molecule type" value="Genomic_DNA"/>
</dbReference>
<dbReference type="InterPro" id="IPR008775">
    <property type="entry name" value="Phytyl_CoA_dOase-like"/>
</dbReference>
<dbReference type="AlphaFoldDB" id="A0A9N9EMA4"/>
<dbReference type="GO" id="GO:0010468">
    <property type="term" value="P:regulation of gene expression"/>
    <property type="evidence" value="ECO:0007669"/>
    <property type="project" value="UniProtKB-ARBA"/>
</dbReference>
<gene>
    <name evidence="2" type="ORF">ALEPTO_LOCUS10854</name>
</gene>
<keyword evidence="3" id="KW-1185">Reference proteome</keyword>
<dbReference type="Gene3D" id="2.60.120.620">
    <property type="entry name" value="q2cbj1_9rhob like domain"/>
    <property type="match status" value="1"/>
</dbReference>
<dbReference type="SMART" id="SM00591">
    <property type="entry name" value="RWD"/>
    <property type="match status" value="1"/>
</dbReference>
<evidence type="ECO:0000259" key="1">
    <source>
        <dbReference type="PROSITE" id="PS50908"/>
    </source>
</evidence>
<organism evidence="2 3">
    <name type="scientific">Ambispora leptoticha</name>
    <dbReference type="NCBI Taxonomy" id="144679"/>
    <lineage>
        <taxon>Eukaryota</taxon>
        <taxon>Fungi</taxon>
        <taxon>Fungi incertae sedis</taxon>
        <taxon>Mucoromycota</taxon>
        <taxon>Glomeromycotina</taxon>
        <taxon>Glomeromycetes</taxon>
        <taxon>Archaeosporales</taxon>
        <taxon>Ambisporaceae</taxon>
        <taxon>Ambispora</taxon>
    </lineage>
</organism>
<protein>
    <submittedName>
        <fullName evidence="2">3350_t:CDS:1</fullName>
    </submittedName>
</protein>
<dbReference type="GO" id="GO:0033554">
    <property type="term" value="P:cellular response to stress"/>
    <property type="evidence" value="ECO:0007669"/>
    <property type="project" value="UniProtKB-ARBA"/>
</dbReference>
<feature type="domain" description="RWD" evidence="1">
    <location>
        <begin position="99"/>
        <end position="202"/>
    </location>
</feature>
<dbReference type="InterPro" id="IPR040213">
    <property type="entry name" value="GIR2-like"/>
</dbReference>
<evidence type="ECO:0000313" key="2">
    <source>
        <dbReference type="EMBL" id="CAG8680723.1"/>
    </source>
</evidence>
<dbReference type="Pfam" id="PF05773">
    <property type="entry name" value="RWD"/>
    <property type="match status" value="1"/>
</dbReference>
<accession>A0A9N9EMA4</accession>
<dbReference type="FunFam" id="3.10.110.10:FF:000050">
    <property type="entry name" value="eIF-2-alpha kinase GCN2"/>
    <property type="match status" value="1"/>
</dbReference>
<dbReference type="Gene3D" id="3.10.110.10">
    <property type="entry name" value="Ubiquitin Conjugating Enzyme"/>
    <property type="match status" value="1"/>
</dbReference>
<evidence type="ECO:0000313" key="3">
    <source>
        <dbReference type="Proteomes" id="UP000789508"/>
    </source>
</evidence>
<name>A0A9N9EMA4_9GLOM</name>
<dbReference type="Proteomes" id="UP000789508">
    <property type="component" value="Unassembled WGS sequence"/>
</dbReference>
<reference evidence="2" key="1">
    <citation type="submission" date="2021-06" db="EMBL/GenBank/DDBJ databases">
        <authorList>
            <person name="Kallberg Y."/>
            <person name="Tangrot J."/>
            <person name="Rosling A."/>
        </authorList>
    </citation>
    <scope>NUCLEOTIDE SEQUENCE</scope>
    <source>
        <strain evidence="2">FL130A</strain>
    </source>
</reference>
<proteinExistence type="predicted"/>
<feature type="non-terminal residue" evidence="2">
    <location>
        <position position="273"/>
    </location>
</feature>
<dbReference type="SUPFAM" id="SSF54495">
    <property type="entry name" value="UBC-like"/>
    <property type="match status" value="1"/>
</dbReference>
<dbReference type="InterPro" id="IPR016135">
    <property type="entry name" value="UBQ-conjugating_enzyme/RWD"/>
</dbReference>
<dbReference type="PANTHER" id="PTHR12292">
    <property type="entry name" value="RWD DOMAIN-CONTAINING PROTEIN"/>
    <property type="match status" value="1"/>
</dbReference>
<dbReference type="Pfam" id="PF05721">
    <property type="entry name" value="PhyH"/>
    <property type="match status" value="1"/>
</dbReference>
<dbReference type="GO" id="GO:0009893">
    <property type="term" value="P:positive regulation of metabolic process"/>
    <property type="evidence" value="ECO:0007669"/>
    <property type="project" value="UniProtKB-ARBA"/>
</dbReference>
<dbReference type="GO" id="GO:0051246">
    <property type="term" value="P:regulation of protein metabolic process"/>
    <property type="evidence" value="ECO:0007669"/>
    <property type="project" value="UniProtKB-ARBA"/>
</dbReference>
<sequence>STFLYTKPLSAIGFWFALEDLPWIMDLCAHPISTRFVRAKTGDGKLTTEFIPIDNEVPYDESQFVNEECKAGTLVLIHGSVLHKSEANRSGHYQEEQQQELEVLRSIYPDELEEISSNEYKIKLEPDEQDSLAPITIALHIKYTPTYPYEIPEISIDTLDGSLSPDDHDKLLQGLLNSAQDSLGMAMIFTLASLLKDELTNLEEQARSQGTRVTVAAFLEWREKSNKEKAEKERIEKRMKHLLNLMLRLWRKVMYDESSDEEEVLNLIRSNTD</sequence>
<comment type="caution">
    <text evidence="2">The sequence shown here is derived from an EMBL/GenBank/DDBJ whole genome shotgun (WGS) entry which is preliminary data.</text>
</comment>
<dbReference type="OrthoDB" id="277175at2759"/>
<dbReference type="PROSITE" id="PS50908">
    <property type="entry name" value="RWD"/>
    <property type="match status" value="1"/>
</dbReference>
<dbReference type="CDD" id="cd23823">
    <property type="entry name" value="RWD_GCN2"/>
    <property type="match status" value="1"/>
</dbReference>
<dbReference type="SUPFAM" id="SSF51197">
    <property type="entry name" value="Clavaminate synthase-like"/>
    <property type="match status" value="1"/>
</dbReference>
<dbReference type="InterPro" id="IPR006575">
    <property type="entry name" value="RWD_dom"/>
</dbReference>